<dbReference type="PANTHER" id="PTHR37540:SF5">
    <property type="entry name" value="TRANSCRIPTION FACTOR DOMAIN-CONTAINING PROTEIN"/>
    <property type="match status" value="1"/>
</dbReference>
<sequence length="524" mass="57674">MASADPLFINYSPTGKLSRKDRYKVAQHISRYHRNRSKPNLRNKAGLSFVDEADGASWISGAGHEAGRHQRVAAGASTSSSEDFIATGDRANMQRGGPSNRDLPHDGHGAWSDPFASLPIRTRGDVGQTIQFFAKVYAPYRYMIQTNLPPSEQQCHVQEYFRFAMQHGGLFAALLAVSRCHTSVLQGSATVGDDLVLYYYGQGISSLHKLSVGRSKDTDSAIVATIITLMNVDLNIGRESSFHVHMRGLLNVIRDAGGLRALRFATLNQPLSHMLYAYDAYLSRLFEPAPARKEYTIFAEQMPAADKTHDTPQIQAPADRNPLLPALVIGLRARGLVSDETVDLFVRAKAPLQHRATSDATTSTALSSPGQYPGSLNLEVLEQLTVMLNRTSFGSADHVLCLALFYEQIDTSAMGRSNQIVHRAAVEHARKLLRTTVDAINGPDTGLLLICHVMVIRIMTVAGPSFARSHKVLISNVVERVERLLSQTKLGLVAILEDYYLTAEPVESLLEAWDLAKQYQTGHR</sequence>
<evidence type="ECO:0000313" key="2">
    <source>
        <dbReference type="Proteomes" id="UP000038010"/>
    </source>
</evidence>
<dbReference type="VEuPathDB" id="FungiDB:AB675_6514"/>
<dbReference type="GeneID" id="28738692"/>
<proteinExistence type="predicted"/>
<protein>
    <submittedName>
        <fullName evidence="1">Uncharacterized protein</fullName>
    </submittedName>
</protein>
<comment type="caution">
    <text evidence="1">The sequence shown here is derived from an EMBL/GenBank/DDBJ whole genome shotgun (WGS) entry which is preliminary data.</text>
</comment>
<dbReference type="OrthoDB" id="3469225at2759"/>
<dbReference type="AlphaFoldDB" id="A0A0N1P3F4"/>
<name>A0A0N1P3F4_9EURO</name>
<keyword evidence="2" id="KW-1185">Reference proteome</keyword>
<dbReference type="InterPro" id="IPR021858">
    <property type="entry name" value="Fun_TF"/>
</dbReference>
<dbReference type="PANTHER" id="PTHR37540">
    <property type="entry name" value="TRANSCRIPTION FACTOR (ACR-2), PUTATIVE-RELATED-RELATED"/>
    <property type="match status" value="1"/>
</dbReference>
<dbReference type="RefSeq" id="XP_018003903.1">
    <property type="nucleotide sequence ID" value="XM_018146812.1"/>
</dbReference>
<evidence type="ECO:0000313" key="1">
    <source>
        <dbReference type="EMBL" id="KPI43940.1"/>
    </source>
</evidence>
<organism evidence="1 2">
    <name type="scientific">Cyphellophora attinorum</name>
    <dbReference type="NCBI Taxonomy" id="1664694"/>
    <lineage>
        <taxon>Eukaryota</taxon>
        <taxon>Fungi</taxon>
        <taxon>Dikarya</taxon>
        <taxon>Ascomycota</taxon>
        <taxon>Pezizomycotina</taxon>
        <taxon>Eurotiomycetes</taxon>
        <taxon>Chaetothyriomycetidae</taxon>
        <taxon>Chaetothyriales</taxon>
        <taxon>Cyphellophoraceae</taxon>
        <taxon>Cyphellophora</taxon>
    </lineage>
</organism>
<reference evidence="1 2" key="1">
    <citation type="submission" date="2015-06" db="EMBL/GenBank/DDBJ databases">
        <title>Draft genome of the ant-associated black yeast Phialophora attae CBS 131958.</title>
        <authorList>
            <person name="Moreno L.F."/>
            <person name="Stielow B.J."/>
            <person name="de Hoog S."/>
            <person name="Vicente V.A."/>
            <person name="Weiss V.A."/>
            <person name="de Vries M."/>
            <person name="Cruz L.M."/>
            <person name="Souza E.M."/>
        </authorList>
    </citation>
    <scope>NUCLEOTIDE SEQUENCE [LARGE SCALE GENOMIC DNA]</scope>
    <source>
        <strain evidence="1 2">CBS 131958</strain>
    </source>
</reference>
<dbReference type="Pfam" id="PF11951">
    <property type="entry name" value="Fungal_trans_2"/>
    <property type="match status" value="1"/>
</dbReference>
<dbReference type="EMBL" id="LFJN01000004">
    <property type="protein sequence ID" value="KPI43940.1"/>
    <property type="molecule type" value="Genomic_DNA"/>
</dbReference>
<accession>A0A0N1P3F4</accession>
<gene>
    <name evidence="1" type="ORF">AB675_6514</name>
</gene>
<dbReference type="Proteomes" id="UP000038010">
    <property type="component" value="Unassembled WGS sequence"/>
</dbReference>